<feature type="chain" id="PRO_5045886209" description="Protein activator of alkane oxidation PraB" evidence="1">
    <location>
        <begin position="26"/>
        <end position="162"/>
    </location>
</feature>
<comment type="caution">
    <text evidence="2">The sequence shown here is derived from an EMBL/GenBank/DDBJ whole genome shotgun (WGS) entry which is preliminary data.</text>
</comment>
<feature type="signal peptide" evidence="1">
    <location>
        <begin position="1"/>
        <end position="25"/>
    </location>
</feature>
<evidence type="ECO:0008006" key="4">
    <source>
        <dbReference type="Google" id="ProtNLM"/>
    </source>
</evidence>
<dbReference type="EMBL" id="JBEPTF010000001">
    <property type="protein sequence ID" value="MET4682228.1"/>
    <property type="molecule type" value="Genomic_DNA"/>
</dbReference>
<proteinExistence type="predicted"/>
<evidence type="ECO:0000256" key="1">
    <source>
        <dbReference type="SAM" id="SignalP"/>
    </source>
</evidence>
<keyword evidence="3" id="KW-1185">Reference proteome</keyword>
<name>A0ABV2R8D7_9CAUL</name>
<gene>
    <name evidence="2" type="ORF">ABIE19_000137</name>
</gene>
<evidence type="ECO:0000313" key="2">
    <source>
        <dbReference type="EMBL" id="MET4682228.1"/>
    </source>
</evidence>
<dbReference type="RefSeq" id="WP_354087187.1">
    <property type="nucleotide sequence ID" value="NZ_JBEPTF010000001.1"/>
</dbReference>
<dbReference type="Proteomes" id="UP001549313">
    <property type="component" value="Unassembled WGS sequence"/>
</dbReference>
<protein>
    <recommendedName>
        <fullName evidence="4">Protein activator of alkane oxidation PraB</fullName>
    </recommendedName>
</protein>
<organism evidence="2 3">
    <name type="scientific">Brevundimonas faecalis</name>
    <dbReference type="NCBI Taxonomy" id="947378"/>
    <lineage>
        <taxon>Bacteria</taxon>
        <taxon>Pseudomonadati</taxon>
        <taxon>Pseudomonadota</taxon>
        <taxon>Alphaproteobacteria</taxon>
        <taxon>Caulobacterales</taxon>
        <taxon>Caulobacteraceae</taxon>
        <taxon>Brevundimonas</taxon>
    </lineage>
</organism>
<sequence>MKDVSSWLGLIAGVALLTSAAAGQAQTLSPQGAITATGVVNVGLKATTVFDSVCEVVFQGVADASGITLTSATGSQVSGPIDCTGDGGGIVEGWVFPIRANVTPDRQLRFENIGFSMRFGDCQNPNVVAAWDSADSRIDVTADKTFCRLSGVLTVSPATIIN</sequence>
<accession>A0ABV2R8D7</accession>
<keyword evidence="1" id="KW-0732">Signal</keyword>
<reference evidence="2 3" key="1">
    <citation type="submission" date="2024-06" db="EMBL/GenBank/DDBJ databases">
        <title>Sorghum-associated microbial communities from plants grown in Nebraska, USA.</title>
        <authorList>
            <person name="Schachtman D."/>
        </authorList>
    </citation>
    <scope>NUCLEOTIDE SEQUENCE [LARGE SCALE GENOMIC DNA]</scope>
    <source>
        <strain evidence="2 3">2814</strain>
    </source>
</reference>
<evidence type="ECO:0000313" key="3">
    <source>
        <dbReference type="Proteomes" id="UP001549313"/>
    </source>
</evidence>